<comment type="caution">
    <text evidence="2">The sequence shown here is derived from an EMBL/GenBank/DDBJ whole genome shotgun (WGS) entry which is preliminary data.</text>
</comment>
<dbReference type="AlphaFoldDB" id="A0A366EUS5"/>
<dbReference type="EMBL" id="QNRJ01000003">
    <property type="protein sequence ID" value="RBP06137.1"/>
    <property type="molecule type" value="Genomic_DNA"/>
</dbReference>
<dbReference type="Proteomes" id="UP000252118">
    <property type="component" value="Unassembled WGS sequence"/>
</dbReference>
<sequence length="34" mass="3671">MTKKTKKDGGTKQNGKHKPKQKTSGSANGQNGYH</sequence>
<proteinExistence type="predicted"/>
<evidence type="ECO:0000256" key="1">
    <source>
        <dbReference type="SAM" id="MobiDB-lite"/>
    </source>
</evidence>
<name>A0A366EUS5_9BACI</name>
<evidence type="ECO:0000313" key="3">
    <source>
        <dbReference type="Proteomes" id="UP000252118"/>
    </source>
</evidence>
<evidence type="ECO:0000313" key="2">
    <source>
        <dbReference type="EMBL" id="RBP06137.1"/>
    </source>
</evidence>
<feature type="compositionally biased region" description="Polar residues" evidence="1">
    <location>
        <begin position="22"/>
        <end position="34"/>
    </location>
</feature>
<accession>A0A366EUS5</accession>
<organism evidence="2 3">
    <name type="scientific">Rossellomorea aquimaris</name>
    <dbReference type="NCBI Taxonomy" id="189382"/>
    <lineage>
        <taxon>Bacteria</taxon>
        <taxon>Bacillati</taxon>
        <taxon>Bacillota</taxon>
        <taxon>Bacilli</taxon>
        <taxon>Bacillales</taxon>
        <taxon>Bacillaceae</taxon>
        <taxon>Rossellomorea</taxon>
    </lineage>
</organism>
<protein>
    <submittedName>
        <fullName evidence="2">Uncharacterized protein</fullName>
    </submittedName>
</protein>
<reference evidence="2 3" key="1">
    <citation type="submission" date="2018-06" db="EMBL/GenBank/DDBJ databases">
        <title>Freshwater and sediment microbial communities from various areas in North America, analyzing microbe dynamics in response to fracking.</title>
        <authorList>
            <person name="Lamendella R."/>
        </authorList>
    </citation>
    <scope>NUCLEOTIDE SEQUENCE [LARGE SCALE GENOMIC DNA]</scope>
    <source>
        <strain evidence="2 3">97B</strain>
    </source>
</reference>
<gene>
    <name evidence="2" type="ORF">DET59_103268</name>
</gene>
<feature type="region of interest" description="Disordered" evidence="1">
    <location>
        <begin position="1"/>
        <end position="34"/>
    </location>
</feature>